<protein>
    <recommendedName>
        <fullName evidence="4">S-adenosyl-L-methionine-dependent methyltransferase</fullName>
    </recommendedName>
</protein>
<organism evidence="2 3">
    <name type="scientific">Laetiporus sulphureus 93-53</name>
    <dbReference type="NCBI Taxonomy" id="1314785"/>
    <lineage>
        <taxon>Eukaryota</taxon>
        <taxon>Fungi</taxon>
        <taxon>Dikarya</taxon>
        <taxon>Basidiomycota</taxon>
        <taxon>Agaricomycotina</taxon>
        <taxon>Agaricomycetes</taxon>
        <taxon>Polyporales</taxon>
        <taxon>Laetiporus</taxon>
    </lineage>
</organism>
<dbReference type="InParanoid" id="A0A165ECF7"/>
<dbReference type="CDD" id="cd02440">
    <property type="entry name" value="AdoMet_MTases"/>
    <property type="match status" value="1"/>
</dbReference>
<dbReference type="SUPFAM" id="SSF53335">
    <property type="entry name" value="S-adenosyl-L-methionine-dependent methyltransferases"/>
    <property type="match status" value="1"/>
</dbReference>
<proteinExistence type="predicted"/>
<dbReference type="GO" id="GO:0008757">
    <property type="term" value="F:S-adenosylmethionine-dependent methyltransferase activity"/>
    <property type="evidence" value="ECO:0007669"/>
    <property type="project" value="UniProtKB-ARBA"/>
</dbReference>
<evidence type="ECO:0000313" key="3">
    <source>
        <dbReference type="Proteomes" id="UP000076871"/>
    </source>
</evidence>
<keyword evidence="3" id="KW-1185">Reference proteome</keyword>
<feature type="region of interest" description="Disordered" evidence="1">
    <location>
        <begin position="48"/>
        <end position="70"/>
    </location>
</feature>
<dbReference type="RefSeq" id="XP_040764464.1">
    <property type="nucleotide sequence ID" value="XM_040911253.1"/>
</dbReference>
<dbReference type="InterPro" id="IPR029063">
    <property type="entry name" value="SAM-dependent_MTases_sf"/>
</dbReference>
<evidence type="ECO:0008006" key="4">
    <source>
        <dbReference type="Google" id="ProtNLM"/>
    </source>
</evidence>
<dbReference type="FunCoup" id="A0A165ECF7">
    <property type="interactions" value="34"/>
</dbReference>
<evidence type="ECO:0000313" key="2">
    <source>
        <dbReference type="EMBL" id="KZT06724.1"/>
    </source>
</evidence>
<dbReference type="Pfam" id="PF10294">
    <property type="entry name" value="Methyltransf_16"/>
    <property type="match status" value="1"/>
</dbReference>
<accession>A0A165ECF7</accession>
<dbReference type="PANTHER" id="PTHR14614">
    <property type="entry name" value="HEPATOCELLULAR CARCINOMA-ASSOCIATED ANTIGEN"/>
    <property type="match status" value="1"/>
</dbReference>
<gene>
    <name evidence="2" type="ORF">LAESUDRAFT_743286</name>
</gene>
<dbReference type="GeneID" id="63828281"/>
<dbReference type="Proteomes" id="UP000076871">
    <property type="component" value="Unassembled WGS sequence"/>
</dbReference>
<dbReference type="STRING" id="1314785.A0A165ECF7"/>
<dbReference type="AlphaFoldDB" id="A0A165ECF7"/>
<dbReference type="InterPro" id="IPR019410">
    <property type="entry name" value="Methyltransf_16"/>
</dbReference>
<dbReference type="Gene3D" id="3.40.50.150">
    <property type="entry name" value="Vaccinia Virus protein VP39"/>
    <property type="match status" value="1"/>
</dbReference>
<dbReference type="EMBL" id="KV427623">
    <property type="protein sequence ID" value="KZT06724.1"/>
    <property type="molecule type" value="Genomic_DNA"/>
</dbReference>
<evidence type="ECO:0000256" key="1">
    <source>
        <dbReference type="SAM" id="MobiDB-lite"/>
    </source>
</evidence>
<sequence length="396" mass="43634">MAILVPPTSYLPPISKIQHHSAEDLIRAVHYLRLIYNPEVRGIRRIDSKHKHASKTASPPSQDSEDPGLDVLRPDVFERSYAIRWLTALITKADQLPSYSDESDPSTVAAQEALIQDAASLLAICAGAASAGTVTRVFRFQYSDVPVEVQLTDVPLENQDYASVGAQTWGSACLLAETMVDRPELFGLDMHRNGLRALELGAGTGLVSLTLARLLEARANPGYSVVATDLYPTVLANLRNNCEINFPQACPIPLCTHFLDWSRFSSENNNPSPPFDQPFDLILGADIVYEIEHARWIKGCVQKLLRKPSSDHSVAQAPPAHFHLVIPLRPTHVLESSAIEEIFPLAGAHADRLDDIQPALCVLSKEVIVCEANEAVRSRHSEDEVEYAHYIIGWSS</sequence>
<dbReference type="OrthoDB" id="433955at2759"/>
<name>A0A165ECF7_9APHY</name>
<reference evidence="2 3" key="1">
    <citation type="journal article" date="2016" name="Mol. Biol. Evol.">
        <title>Comparative Genomics of Early-Diverging Mushroom-Forming Fungi Provides Insights into the Origins of Lignocellulose Decay Capabilities.</title>
        <authorList>
            <person name="Nagy L.G."/>
            <person name="Riley R."/>
            <person name="Tritt A."/>
            <person name="Adam C."/>
            <person name="Daum C."/>
            <person name="Floudas D."/>
            <person name="Sun H."/>
            <person name="Yadav J.S."/>
            <person name="Pangilinan J."/>
            <person name="Larsson K.H."/>
            <person name="Matsuura K."/>
            <person name="Barry K."/>
            <person name="Labutti K."/>
            <person name="Kuo R."/>
            <person name="Ohm R.A."/>
            <person name="Bhattacharya S.S."/>
            <person name="Shirouzu T."/>
            <person name="Yoshinaga Y."/>
            <person name="Martin F.M."/>
            <person name="Grigoriev I.V."/>
            <person name="Hibbett D.S."/>
        </authorList>
    </citation>
    <scope>NUCLEOTIDE SEQUENCE [LARGE SCALE GENOMIC DNA]</scope>
    <source>
        <strain evidence="2 3">93-53</strain>
    </source>
</reference>